<evidence type="ECO:0000313" key="2">
    <source>
        <dbReference type="EMBL" id="JAE18769.1"/>
    </source>
</evidence>
<accession>A0A0A9G5N3</accession>
<keyword evidence="1" id="KW-1133">Transmembrane helix</keyword>
<protein>
    <submittedName>
        <fullName evidence="2">Uncharacterized protein</fullName>
    </submittedName>
</protein>
<reference evidence="2" key="2">
    <citation type="journal article" date="2015" name="Data Brief">
        <title>Shoot transcriptome of the giant reed, Arundo donax.</title>
        <authorList>
            <person name="Barrero R.A."/>
            <person name="Guerrero F.D."/>
            <person name="Moolhuijzen P."/>
            <person name="Goolsby J.A."/>
            <person name="Tidwell J."/>
            <person name="Bellgard S.E."/>
            <person name="Bellgard M.I."/>
        </authorList>
    </citation>
    <scope>NUCLEOTIDE SEQUENCE</scope>
    <source>
        <tissue evidence="2">Shoot tissue taken approximately 20 cm above the soil surface</tissue>
    </source>
</reference>
<feature type="transmembrane region" description="Helical" evidence="1">
    <location>
        <begin position="20"/>
        <end position="53"/>
    </location>
</feature>
<proteinExistence type="predicted"/>
<name>A0A0A9G5N3_ARUDO</name>
<dbReference type="AlphaFoldDB" id="A0A0A9G5N3"/>
<keyword evidence="1" id="KW-0472">Membrane</keyword>
<sequence>MLRSFPSPFVLFASPDLFSLLSLSLSLSLFIYFFSFLAAGLFLLFFHFFYFSLFCTASYDQMSSAS</sequence>
<reference evidence="2" key="1">
    <citation type="submission" date="2014-09" db="EMBL/GenBank/DDBJ databases">
        <authorList>
            <person name="Magalhaes I.L.F."/>
            <person name="Oliveira U."/>
            <person name="Santos F.R."/>
            <person name="Vidigal T.H.D.A."/>
            <person name="Brescovit A.D."/>
            <person name="Santos A.J."/>
        </authorList>
    </citation>
    <scope>NUCLEOTIDE SEQUENCE</scope>
    <source>
        <tissue evidence="2">Shoot tissue taken approximately 20 cm above the soil surface</tissue>
    </source>
</reference>
<evidence type="ECO:0000256" key="1">
    <source>
        <dbReference type="SAM" id="Phobius"/>
    </source>
</evidence>
<organism evidence="2">
    <name type="scientific">Arundo donax</name>
    <name type="common">Giant reed</name>
    <name type="synonym">Donax arundinaceus</name>
    <dbReference type="NCBI Taxonomy" id="35708"/>
    <lineage>
        <taxon>Eukaryota</taxon>
        <taxon>Viridiplantae</taxon>
        <taxon>Streptophyta</taxon>
        <taxon>Embryophyta</taxon>
        <taxon>Tracheophyta</taxon>
        <taxon>Spermatophyta</taxon>
        <taxon>Magnoliopsida</taxon>
        <taxon>Liliopsida</taxon>
        <taxon>Poales</taxon>
        <taxon>Poaceae</taxon>
        <taxon>PACMAD clade</taxon>
        <taxon>Arundinoideae</taxon>
        <taxon>Arundineae</taxon>
        <taxon>Arundo</taxon>
    </lineage>
</organism>
<dbReference type="EMBL" id="GBRH01179127">
    <property type="protein sequence ID" value="JAE18769.1"/>
    <property type="molecule type" value="Transcribed_RNA"/>
</dbReference>
<keyword evidence="1" id="KW-0812">Transmembrane</keyword>